<dbReference type="EMBL" id="KZ510640">
    <property type="protein sequence ID" value="PKU32956.1"/>
    <property type="molecule type" value="Genomic_DNA"/>
</dbReference>
<organism evidence="1 2">
    <name type="scientific">Limosa lapponica baueri</name>
    <dbReference type="NCBI Taxonomy" id="1758121"/>
    <lineage>
        <taxon>Eukaryota</taxon>
        <taxon>Metazoa</taxon>
        <taxon>Chordata</taxon>
        <taxon>Craniata</taxon>
        <taxon>Vertebrata</taxon>
        <taxon>Euteleostomi</taxon>
        <taxon>Archelosauria</taxon>
        <taxon>Archosauria</taxon>
        <taxon>Dinosauria</taxon>
        <taxon>Saurischia</taxon>
        <taxon>Theropoda</taxon>
        <taxon>Coelurosauria</taxon>
        <taxon>Aves</taxon>
        <taxon>Neognathae</taxon>
        <taxon>Neoaves</taxon>
        <taxon>Charadriiformes</taxon>
        <taxon>Scolopacidae</taxon>
        <taxon>Limosa</taxon>
    </lineage>
</organism>
<gene>
    <name evidence="1" type="ORF">llap_16741</name>
</gene>
<evidence type="ECO:0000313" key="2">
    <source>
        <dbReference type="Proteomes" id="UP000233556"/>
    </source>
</evidence>
<keyword evidence="2" id="KW-1185">Reference proteome</keyword>
<dbReference type="AlphaFoldDB" id="A0A2I0TGQ4"/>
<dbReference type="InterPro" id="IPR013783">
    <property type="entry name" value="Ig-like_fold"/>
</dbReference>
<reference evidence="2" key="2">
    <citation type="submission" date="2017-12" db="EMBL/GenBank/DDBJ databases">
        <title>Genome sequence of the Bar-tailed Godwit (Limosa lapponica baueri).</title>
        <authorList>
            <person name="Lima N.C.B."/>
            <person name="Parody-Merino A.M."/>
            <person name="Battley P.F."/>
            <person name="Fidler A.E."/>
            <person name="Prosdocimi F."/>
        </authorList>
    </citation>
    <scope>NUCLEOTIDE SEQUENCE [LARGE SCALE GENOMIC DNA]</scope>
</reference>
<sequence length="120" mass="13755">MSSNQLQLTWTSPYSKTHCLEHSVKCKSNKDTSWTVKAPTVVPGDKLCTLLHGNACPHCMAPTSLQEHWVNGDIFSFPSMDYEKFYTFYMCSKINSYCGTTQLWCEWSIPMVWAALTNTW</sequence>
<reference evidence="2" key="1">
    <citation type="submission" date="2017-11" db="EMBL/GenBank/DDBJ databases">
        <authorList>
            <person name="Lima N.C."/>
            <person name="Parody-Merino A.M."/>
            <person name="Battley P.F."/>
            <person name="Fidler A.E."/>
            <person name="Prosdocimi F."/>
        </authorList>
    </citation>
    <scope>NUCLEOTIDE SEQUENCE [LARGE SCALE GENOMIC DNA]</scope>
</reference>
<dbReference type="Proteomes" id="UP000233556">
    <property type="component" value="Unassembled WGS sequence"/>
</dbReference>
<dbReference type="Gene3D" id="2.60.40.10">
    <property type="entry name" value="Immunoglobulins"/>
    <property type="match status" value="1"/>
</dbReference>
<accession>A0A2I0TGQ4</accession>
<proteinExistence type="predicted"/>
<protein>
    <submittedName>
        <fullName evidence="1">Uncharacterized protein</fullName>
    </submittedName>
</protein>
<dbReference type="OrthoDB" id="8942047at2759"/>
<name>A0A2I0TGQ4_LIMLA</name>
<evidence type="ECO:0000313" key="1">
    <source>
        <dbReference type="EMBL" id="PKU32956.1"/>
    </source>
</evidence>